<sequence length="730" mass="80642">MASTSLSTYTSYLIVNRDLKSSLSTVANQSTVKRDTEYYEANIGKVTTVDEFLDDYKLYSYAMKAYGLEEMTYGKAFMRKVLESDLTDSSSFANTLTDKRYLQFAEAFNFSGDKKTAQNSGQLTDLTDAYKASFTTEETNIKTESTYFAAQIGKVTSVDQLINNTRLRTYMMDAVGLDPTYTSKSYLKQVLTSDLEDEDSVANQAKDTAWKKLAAAFNFNADGTVNGQTQTADQTEDLKLDYVAKMSSYPSNTLLEANQRYWEKNVAKVTSAKELTDDSRLLEYAKTAFSLSKTILPSSVASLMYSESFANNYGNTKLLDAFNFSADGTLADGTAPQDAQQTKDLAKLYKAAFTKDQTTAIDAAVTNYDTRIATVTSLDDFFVPNNKDKVNGNDQITEIWDVALRAYGIDPDEVSNSELKKILTSDVSDKKSYVNSLKDQRFVDLVNAFNFTSDGKVDSPLLAQAESVTDVFSADYKANKIRSLTGTERKTASDKADTEIEYYKSKMMEVKSVDDLVADTRLTNFIFEAHGIDPKTVTTSDLKKMFQSDLSDPKSFVNTQENPAFAQIIASFNFNTKGELDASAQQGGQQRGAIMQTTSQYARQTLEEQQGDANEGVRLALYFSRKAPDLTSAYSILSDDAIFAFFKTAFSLPSSIANMDVTKQAEMVTKLLDLSKLQDPDYVDDLVKRFTALYDTQNANTSSPALSILSGSSTSISADTLLAVAQLSSK</sequence>
<dbReference type="KEGG" id="alf:CFBP5473_12795"/>
<dbReference type="InterPro" id="IPR010626">
    <property type="entry name" value="DUF1217"/>
</dbReference>
<dbReference type="STRING" id="1367849.GCA_000518585_00931"/>
<name>A0A4D7DWX1_9HYPH</name>
<gene>
    <name evidence="1" type="ORF">CFBP5473_12795</name>
    <name evidence="2" type="ORF">J5285_06940</name>
</gene>
<dbReference type="SUPFAM" id="SSF158837">
    <property type="entry name" value="AGR C 984p-like"/>
    <property type="match status" value="5"/>
</dbReference>
<dbReference type="OrthoDB" id="7824597at2"/>
<keyword evidence="4" id="KW-1185">Reference proteome</keyword>
<accession>A0A4D7DWX1</accession>
<evidence type="ECO:0000313" key="4">
    <source>
        <dbReference type="Proteomes" id="UP000826513"/>
    </source>
</evidence>
<proteinExistence type="predicted"/>
<reference evidence="1 3" key="1">
    <citation type="submission" date="2019-04" db="EMBL/GenBank/DDBJ databases">
        <title>Complete genome sequence of Agrobacterium larrymoorei CFBP5473.</title>
        <authorList>
            <person name="Haryono M."/>
            <person name="Chou L."/>
            <person name="Lin Y.-C."/>
            <person name="Lai E.-M."/>
            <person name="Kuo C.-H."/>
        </authorList>
    </citation>
    <scope>NUCLEOTIDE SEQUENCE [LARGE SCALE GENOMIC DNA]</scope>
    <source>
        <strain evidence="1 3">CFBP5473</strain>
    </source>
</reference>
<dbReference type="Pfam" id="PF06748">
    <property type="entry name" value="DUF1217"/>
    <property type="match status" value="3"/>
</dbReference>
<reference evidence="2 4" key="2">
    <citation type="submission" date="2021-03" db="EMBL/GenBank/DDBJ databases">
        <title>Rapid diversification of plasmids in a genus of pathogenic and nitrogen fixing bacteria.</title>
        <authorList>
            <person name="Weisberg A.J."/>
            <person name="Miller M."/>
            <person name="Ream W."/>
            <person name="Grunwald N.J."/>
            <person name="Chang J.H."/>
        </authorList>
    </citation>
    <scope>NUCLEOTIDE SEQUENCE [LARGE SCALE GENOMIC DNA]</scope>
    <source>
        <strain evidence="2 4">AF3.44</strain>
    </source>
</reference>
<dbReference type="RefSeq" id="WP_027673811.1">
    <property type="nucleotide sequence ID" value="NZ_CP039691.1"/>
</dbReference>
<evidence type="ECO:0000313" key="1">
    <source>
        <dbReference type="EMBL" id="QCI98696.1"/>
    </source>
</evidence>
<protein>
    <submittedName>
        <fullName evidence="1">DUF1217 domain-containing protein</fullName>
    </submittedName>
</protein>
<dbReference type="EMBL" id="CP072167">
    <property type="protein sequence ID" value="QYA05838.1"/>
    <property type="molecule type" value="Genomic_DNA"/>
</dbReference>
<evidence type="ECO:0000313" key="2">
    <source>
        <dbReference type="EMBL" id="QYA05838.1"/>
    </source>
</evidence>
<dbReference type="Proteomes" id="UP000826513">
    <property type="component" value="Chromosome 1"/>
</dbReference>
<organism evidence="1 3">
    <name type="scientific">Agrobacterium larrymoorei</name>
    <dbReference type="NCBI Taxonomy" id="160699"/>
    <lineage>
        <taxon>Bacteria</taxon>
        <taxon>Pseudomonadati</taxon>
        <taxon>Pseudomonadota</taxon>
        <taxon>Alphaproteobacteria</taxon>
        <taxon>Hyphomicrobiales</taxon>
        <taxon>Rhizobiaceae</taxon>
        <taxon>Rhizobium/Agrobacterium group</taxon>
        <taxon>Agrobacterium</taxon>
    </lineage>
</organism>
<dbReference type="AlphaFoldDB" id="A0A4D7DWX1"/>
<dbReference type="Proteomes" id="UP000298545">
    <property type="component" value="Chromosome circular"/>
</dbReference>
<dbReference type="InterPro" id="IPR023157">
    <property type="entry name" value="AGR-C-984p-like_sf"/>
</dbReference>
<dbReference type="Gene3D" id="1.10.3700.10">
    <property type="entry name" value="AGR C 984p-like"/>
    <property type="match status" value="3"/>
</dbReference>
<evidence type="ECO:0000313" key="3">
    <source>
        <dbReference type="Proteomes" id="UP000298545"/>
    </source>
</evidence>
<dbReference type="EMBL" id="CP039691">
    <property type="protein sequence ID" value="QCI98696.1"/>
    <property type="molecule type" value="Genomic_DNA"/>
</dbReference>